<proteinExistence type="predicted"/>
<comment type="caution">
    <text evidence="1">The sequence shown here is derived from an EMBL/GenBank/DDBJ whole genome shotgun (WGS) entry which is preliminary data.</text>
</comment>
<keyword evidence="1" id="KW-0489">Methyltransferase</keyword>
<dbReference type="EMBL" id="WVIC01000030">
    <property type="protein sequence ID" value="NCJ07653.1"/>
    <property type="molecule type" value="Genomic_DNA"/>
</dbReference>
<sequence length="307" mass="35690">MVIINSSSSSVNNLINKWLTTLQSNNKASEHDFEILDNSNISLDLERLWQLMDQVWDEMDCDNVNLDLKKISAYYQHPIWLLNGFFVEQHDVSLQHRHGIADWIVQTSLQRILDFGGGFGTLARIICDKVEQASVDIYEPYPSREALFLSQDYPRLRFVSDLDSGYDCLVSTDVLEHVPDPLALFAKMIAAVRRDGYLLIANHFYPSIKCHLPSTFHFRYSFDQFAEAMGLEKIGTCPHATHATIYQKVSEQPLNWRRIRSMEANSQLLFPWREFDSQHLGVWRARFKRLVTDPSGTFRRACLWLER</sequence>
<reference evidence="1" key="1">
    <citation type="submission" date="2019-12" db="EMBL/GenBank/DDBJ databases">
        <title>High-Quality draft genome sequences of three cyanobacteria isolated from the limestone walls of the Old Cathedral of Coimbra.</title>
        <authorList>
            <person name="Tiago I."/>
            <person name="Soares F."/>
            <person name="Portugal A."/>
        </authorList>
    </citation>
    <scope>NUCLEOTIDE SEQUENCE [LARGE SCALE GENOMIC DNA]</scope>
    <source>
        <strain evidence="1">C</strain>
    </source>
</reference>
<dbReference type="Pfam" id="PF13489">
    <property type="entry name" value="Methyltransf_23"/>
    <property type="match status" value="1"/>
</dbReference>
<dbReference type="GO" id="GO:0008168">
    <property type="term" value="F:methyltransferase activity"/>
    <property type="evidence" value="ECO:0007669"/>
    <property type="project" value="UniProtKB-KW"/>
</dbReference>
<accession>A0A8K1ZZF5</accession>
<dbReference type="Proteomes" id="UP000607397">
    <property type="component" value="Unassembled WGS sequence"/>
</dbReference>
<dbReference type="Gene3D" id="3.40.50.150">
    <property type="entry name" value="Vaccinia Virus protein VP39"/>
    <property type="match status" value="1"/>
</dbReference>
<keyword evidence="1" id="KW-0808">Transferase</keyword>
<dbReference type="SUPFAM" id="SSF53335">
    <property type="entry name" value="S-adenosyl-L-methionine-dependent methyltransferases"/>
    <property type="match status" value="1"/>
</dbReference>
<dbReference type="RefSeq" id="WP_161826132.1">
    <property type="nucleotide sequence ID" value="NZ_WVIC01000030.1"/>
</dbReference>
<keyword evidence="2" id="KW-1185">Reference proteome</keyword>
<evidence type="ECO:0000313" key="1">
    <source>
        <dbReference type="EMBL" id="NCJ07653.1"/>
    </source>
</evidence>
<dbReference type="GO" id="GO:0032259">
    <property type="term" value="P:methylation"/>
    <property type="evidence" value="ECO:0007669"/>
    <property type="project" value="UniProtKB-KW"/>
</dbReference>
<evidence type="ECO:0000313" key="2">
    <source>
        <dbReference type="Proteomes" id="UP000607397"/>
    </source>
</evidence>
<organism evidence="1 2">
    <name type="scientific">Petrachloros mirabilis ULC683</name>
    <dbReference type="NCBI Taxonomy" id="2781853"/>
    <lineage>
        <taxon>Bacteria</taxon>
        <taxon>Bacillati</taxon>
        <taxon>Cyanobacteriota</taxon>
        <taxon>Cyanophyceae</taxon>
        <taxon>Synechococcales</taxon>
        <taxon>Petrachlorosaceae</taxon>
        <taxon>Petrachloros</taxon>
        <taxon>Petrachloros mirabilis</taxon>
    </lineage>
</organism>
<dbReference type="InterPro" id="IPR029063">
    <property type="entry name" value="SAM-dependent_MTases_sf"/>
</dbReference>
<name>A0A8K1ZZF5_9CYAN</name>
<gene>
    <name evidence="1" type="ORF">GS597_14270</name>
</gene>
<protein>
    <submittedName>
        <fullName evidence="1">Methyltransferase domain-containing protein</fullName>
    </submittedName>
</protein>
<dbReference type="AlphaFoldDB" id="A0A8K1ZZF5"/>